<keyword evidence="1 5" id="KW-0489">Methyltransferase</keyword>
<dbReference type="EMBL" id="MT144706">
    <property type="protein sequence ID" value="QJH97894.1"/>
    <property type="molecule type" value="Genomic_DNA"/>
</dbReference>
<sequence length="279" mass="32147">MTHHETFICPYCSHVQLTLVAKTILHICTVCKESVVITEQKPTGYMFHDEMENILYRMKSNSVDLVCTDPPYGVRKDMGWDDKLHFIKQVNGWLKECIRVSKHAVIWFCASKMMPYIFKDLPAGIFHRQLDWKKPKGTQFAGASHNNIWYAKEPILIFSKDMKKTTSYGKDMKFNYDYLEYDTIGKKVWGHKTSKPVPLMAKLIQHYSNEGELVLDPFGGGGPTAEACIKTNRRFIIIEKSPDDKLPYTNVDGDNPDHYGTILSRVDDIINQGDAFRRL</sequence>
<dbReference type="InterPro" id="IPR002295">
    <property type="entry name" value="N4/N6-MTase_EcoPI_Mod-like"/>
</dbReference>
<evidence type="ECO:0000256" key="2">
    <source>
        <dbReference type="ARBA" id="ARBA00022679"/>
    </source>
</evidence>
<organism evidence="5">
    <name type="scientific">viral metagenome</name>
    <dbReference type="NCBI Taxonomy" id="1070528"/>
    <lineage>
        <taxon>unclassified sequences</taxon>
        <taxon>metagenomes</taxon>
        <taxon>organismal metagenomes</taxon>
    </lineage>
</organism>
<feature type="domain" description="DNA methylase N-4/N-6" evidence="4">
    <location>
        <begin position="63"/>
        <end position="242"/>
    </location>
</feature>
<evidence type="ECO:0000256" key="1">
    <source>
        <dbReference type="ARBA" id="ARBA00022603"/>
    </source>
</evidence>
<dbReference type="InterPro" id="IPR029063">
    <property type="entry name" value="SAM-dependent_MTases_sf"/>
</dbReference>
<name>A0A6H1ZLK2_9ZZZZ</name>
<reference evidence="5" key="1">
    <citation type="submission" date="2020-03" db="EMBL/GenBank/DDBJ databases">
        <title>The deep terrestrial virosphere.</title>
        <authorList>
            <person name="Holmfeldt K."/>
            <person name="Nilsson E."/>
            <person name="Simone D."/>
            <person name="Lopez-Fernandez M."/>
            <person name="Wu X."/>
            <person name="de Brujin I."/>
            <person name="Lundin D."/>
            <person name="Andersson A."/>
            <person name="Bertilsson S."/>
            <person name="Dopson M."/>
        </authorList>
    </citation>
    <scope>NUCLEOTIDE SEQUENCE</scope>
    <source>
        <strain evidence="5">TM448A00919</strain>
        <strain evidence="6">TM448B01113</strain>
    </source>
</reference>
<evidence type="ECO:0000313" key="5">
    <source>
        <dbReference type="EMBL" id="QJA48352.1"/>
    </source>
</evidence>
<dbReference type="GO" id="GO:0003677">
    <property type="term" value="F:DNA binding"/>
    <property type="evidence" value="ECO:0007669"/>
    <property type="project" value="InterPro"/>
</dbReference>
<evidence type="ECO:0000256" key="3">
    <source>
        <dbReference type="ARBA" id="ARBA00022691"/>
    </source>
</evidence>
<evidence type="ECO:0000259" key="4">
    <source>
        <dbReference type="Pfam" id="PF01555"/>
    </source>
</evidence>
<keyword evidence="3" id="KW-0949">S-adenosyl-L-methionine</keyword>
<evidence type="ECO:0000313" key="6">
    <source>
        <dbReference type="EMBL" id="QJH97894.1"/>
    </source>
</evidence>
<accession>A0A6H1ZLK2</accession>
<gene>
    <name evidence="5" type="ORF">TM448A00919_0012</name>
    <name evidence="6" type="ORF">TM448B01113_0010</name>
</gene>
<dbReference type="PRINTS" id="PR00506">
    <property type="entry name" value="D21N6MTFRASE"/>
</dbReference>
<dbReference type="Pfam" id="PF01555">
    <property type="entry name" value="N6_N4_Mtase"/>
    <property type="match status" value="1"/>
</dbReference>
<protein>
    <submittedName>
        <fullName evidence="5">Putative methyltransferase</fullName>
    </submittedName>
</protein>
<dbReference type="SUPFAM" id="SSF53335">
    <property type="entry name" value="S-adenosyl-L-methionine-dependent methyltransferases"/>
    <property type="match status" value="1"/>
</dbReference>
<dbReference type="Gene3D" id="3.40.50.150">
    <property type="entry name" value="Vaccinia Virus protein VP39"/>
    <property type="match status" value="1"/>
</dbReference>
<dbReference type="EMBL" id="MT144081">
    <property type="protein sequence ID" value="QJA48352.1"/>
    <property type="molecule type" value="Genomic_DNA"/>
</dbReference>
<dbReference type="AlphaFoldDB" id="A0A6H1ZLK2"/>
<dbReference type="InterPro" id="IPR002941">
    <property type="entry name" value="DNA_methylase_N4/N6"/>
</dbReference>
<dbReference type="GO" id="GO:0008170">
    <property type="term" value="F:N-methyltransferase activity"/>
    <property type="evidence" value="ECO:0007669"/>
    <property type="project" value="InterPro"/>
</dbReference>
<dbReference type="GO" id="GO:0032259">
    <property type="term" value="P:methylation"/>
    <property type="evidence" value="ECO:0007669"/>
    <property type="project" value="UniProtKB-KW"/>
</dbReference>
<keyword evidence="2 5" id="KW-0808">Transferase</keyword>
<proteinExistence type="predicted"/>